<name>A0ABR7X1F7_9SPHI</name>
<evidence type="ECO:0000313" key="1">
    <source>
        <dbReference type="EMBL" id="MBD1367367.1"/>
    </source>
</evidence>
<sequence length="268" mass="30774">MSLHTAQLISLICNYNNYIKNGNIPRDYLDSNVFENCETVGYILLRNYVNRVGLDGDIVAANPVKWFRYLEKDGCLKLSLHYRLPTSPKLKDSRTPNSLKGSLYIEAVYDKYSNFWFCRWFKQKESLGGENWNVRYYLAYRFEDTIDEKVSLQKARNRLHDVLQKSISFASDNDFLQWADIFSIAFNVLNSPEPQTIFAKSGLIENDASLLQKRQVLYATLIAFISPDEDLWQVKPSDTKKSVALTSLTEKFYGALIASLIATANTQA</sequence>
<protein>
    <submittedName>
        <fullName evidence="1">Uncharacterized protein</fullName>
    </submittedName>
</protein>
<keyword evidence="2" id="KW-1185">Reference proteome</keyword>
<dbReference type="EMBL" id="JACWMY010000019">
    <property type="protein sequence ID" value="MBD1367367.1"/>
    <property type="molecule type" value="Genomic_DNA"/>
</dbReference>
<dbReference type="RefSeq" id="WP_191192000.1">
    <property type="nucleotide sequence ID" value="NZ_JACWMY010000019.1"/>
</dbReference>
<comment type="caution">
    <text evidence="1">The sequence shown here is derived from an EMBL/GenBank/DDBJ whole genome shotgun (WGS) entry which is preliminary data.</text>
</comment>
<evidence type="ECO:0000313" key="2">
    <source>
        <dbReference type="Proteomes" id="UP000606600"/>
    </source>
</evidence>
<accession>A0ABR7X1F7</accession>
<gene>
    <name evidence="1" type="ORF">IDJ77_26380</name>
</gene>
<dbReference type="Proteomes" id="UP000606600">
    <property type="component" value="Unassembled WGS sequence"/>
</dbReference>
<proteinExistence type="predicted"/>
<organism evidence="1 2">
    <name type="scientific">Mucilaginibacter pankratovii</name>
    <dbReference type="NCBI Taxonomy" id="2772110"/>
    <lineage>
        <taxon>Bacteria</taxon>
        <taxon>Pseudomonadati</taxon>
        <taxon>Bacteroidota</taxon>
        <taxon>Sphingobacteriia</taxon>
        <taxon>Sphingobacteriales</taxon>
        <taxon>Sphingobacteriaceae</taxon>
        <taxon>Mucilaginibacter</taxon>
    </lineage>
</organism>
<reference evidence="1 2" key="1">
    <citation type="submission" date="2020-09" db="EMBL/GenBank/DDBJ databases">
        <title>Novel species of Mucilaginibacter isolated from a glacier on the Tibetan Plateau.</title>
        <authorList>
            <person name="Liu Q."/>
            <person name="Xin Y.-H."/>
        </authorList>
    </citation>
    <scope>NUCLEOTIDE SEQUENCE [LARGE SCALE GENOMIC DNA]</scope>
    <source>
        <strain evidence="1 2">ZT4R22</strain>
    </source>
</reference>